<gene>
    <name evidence="9" type="ORF">GBAR_LOCUS6209</name>
</gene>
<protein>
    <submittedName>
        <fullName evidence="9">Probable nicotinate-nucleotide adenylyltransferase</fullName>
    </submittedName>
</protein>
<keyword evidence="6" id="KW-0067">ATP-binding</keyword>
<evidence type="ECO:0000313" key="9">
    <source>
        <dbReference type="EMBL" id="CAI8009181.1"/>
    </source>
</evidence>
<accession>A0AA35REG1</accession>
<dbReference type="Proteomes" id="UP001174909">
    <property type="component" value="Unassembled WGS sequence"/>
</dbReference>
<comment type="pathway">
    <text evidence="1">Cofactor biosynthesis; NAD(+) biosynthesis.</text>
</comment>
<evidence type="ECO:0000256" key="7">
    <source>
        <dbReference type="ARBA" id="ARBA00023027"/>
    </source>
</evidence>
<dbReference type="InterPro" id="IPR004821">
    <property type="entry name" value="Cyt_trans-like"/>
</dbReference>
<evidence type="ECO:0000259" key="8">
    <source>
        <dbReference type="Pfam" id="PF01467"/>
    </source>
</evidence>
<evidence type="ECO:0000256" key="6">
    <source>
        <dbReference type="ARBA" id="ARBA00022840"/>
    </source>
</evidence>
<organism evidence="9 10">
    <name type="scientific">Geodia barretti</name>
    <name type="common">Barrett's horny sponge</name>
    <dbReference type="NCBI Taxonomy" id="519541"/>
    <lineage>
        <taxon>Eukaryota</taxon>
        <taxon>Metazoa</taxon>
        <taxon>Porifera</taxon>
        <taxon>Demospongiae</taxon>
        <taxon>Heteroscleromorpha</taxon>
        <taxon>Tetractinellida</taxon>
        <taxon>Astrophorina</taxon>
        <taxon>Geodiidae</taxon>
        <taxon>Geodia</taxon>
    </lineage>
</organism>
<reference evidence="9" key="1">
    <citation type="submission" date="2023-03" db="EMBL/GenBank/DDBJ databases">
        <authorList>
            <person name="Steffen K."/>
            <person name="Cardenas P."/>
        </authorList>
    </citation>
    <scope>NUCLEOTIDE SEQUENCE</scope>
</reference>
<dbReference type="InterPro" id="IPR005248">
    <property type="entry name" value="NadD/NMNAT"/>
</dbReference>
<dbReference type="GO" id="GO:0070566">
    <property type="term" value="F:adenylyltransferase activity"/>
    <property type="evidence" value="ECO:0007669"/>
    <property type="project" value="UniProtKB-ARBA"/>
</dbReference>
<sequence>MTPHPQTPGQPRVTLSKKAAAPAPARLGVLGGAYNPITLAHLAVAEAAMARFGIDEVLFLLPQVPPHKTIFGASLEQRLEMMRLALEDAPYAAVGLSSHGLFVDMYEGLLAVYPQRPQVYFLTGRDAAERILAWHYDDAEEALKRMFESFQFIVCSRQGAFSLPDDPLLTPYRDRIHSCPLPPQADAISATEVRERCERGLPIDDLVAAPVADYIAAHKLYAASSSMQGIDPCT</sequence>
<evidence type="ECO:0000256" key="5">
    <source>
        <dbReference type="ARBA" id="ARBA00022741"/>
    </source>
</evidence>
<dbReference type="PANTHER" id="PTHR39321">
    <property type="entry name" value="NICOTINATE-NUCLEOTIDE ADENYLYLTRANSFERASE-RELATED"/>
    <property type="match status" value="1"/>
</dbReference>
<comment type="caution">
    <text evidence="9">The sequence shown here is derived from an EMBL/GenBank/DDBJ whole genome shotgun (WGS) entry which is preliminary data.</text>
</comment>
<keyword evidence="7" id="KW-0520">NAD</keyword>
<dbReference type="EMBL" id="CASHTH010000930">
    <property type="protein sequence ID" value="CAI8009181.1"/>
    <property type="molecule type" value="Genomic_DNA"/>
</dbReference>
<dbReference type="InterPro" id="IPR014729">
    <property type="entry name" value="Rossmann-like_a/b/a_fold"/>
</dbReference>
<keyword evidence="3" id="KW-0808">Transferase</keyword>
<evidence type="ECO:0000313" key="10">
    <source>
        <dbReference type="Proteomes" id="UP001174909"/>
    </source>
</evidence>
<keyword evidence="2" id="KW-0662">Pyridine nucleotide biosynthesis</keyword>
<feature type="domain" description="Cytidyltransferase-like" evidence="8">
    <location>
        <begin position="29"/>
        <end position="196"/>
    </location>
</feature>
<dbReference type="GO" id="GO:0005524">
    <property type="term" value="F:ATP binding"/>
    <property type="evidence" value="ECO:0007669"/>
    <property type="project" value="UniProtKB-KW"/>
</dbReference>
<keyword evidence="5" id="KW-0547">Nucleotide-binding</keyword>
<dbReference type="SUPFAM" id="SSF52374">
    <property type="entry name" value="Nucleotidylyl transferase"/>
    <property type="match status" value="1"/>
</dbReference>
<keyword evidence="4 9" id="KW-0548">Nucleotidyltransferase</keyword>
<dbReference type="PANTHER" id="PTHR39321:SF3">
    <property type="entry name" value="PHOSPHOPANTETHEINE ADENYLYLTRANSFERASE"/>
    <property type="match status" value="1"/>
</dbReference>
<name>A0AA35REG1_GEOBA</name>
<dbReference type="GO" id="GO:0009435">
    <property type="term" value="P:NAD+ biosynthetic process"/>
    <property type="evidence" value="ECO:0007669"/>
    <property type="project" value="InterPro"/>
</dbReference>
<keyword evidence="10" id="KW-1185">Reference proteome</keyword>
<dbReference type="Pfam" id="PF01467">
    <property type="entry name" value="CTP_transf_like"/>
    <property type="match status" value="1"/>
</dbReference>
<evidence type="ECO:0000256" key="4">
    <source>
        <dbReference type="ARBA" id="ARBA00022695"/>
    </source>
</evidence>
<dbReference type="Gene3D" id="3.40.50.620">
    <property type="entry name" value="HUPs"/>
    <property type="match status" value="1"/>
</dbReference>
<proteinExistence type="predicted"/>
<dbReference type="CDD" id="cd02165">
    <property type="entry name" value="NMNAT"/>
    <property type="match status" value="1"/>
</dbReference>
<dbReference type="AlphaFoldDB" id="A0AA35REG1"/>
<evidence type="ECO:0000256" key="2">
    <source>
        <dbReference type="ARBA" id="ARBA00022642"/>
    </source>
</evidence>
<evidence type="ECO:0000256" key="3">
    <source>
        <dbReference type="ARBA" id="ARBA00022679"/>
    </source>
</evidence>
<evidence type="ECO:0000256" key="1">
    <source>
        <dbReference type="ARBA" id="ARBA00004790"/>
    </source>
</evidence>